<evidence type="ECO:0000313" key="2">
    <source>
        <dbReference type="EMBL" id="HIX46105.1"/>
    </source>
</evidence>
<name>A0A9D2AQE0_9FIRM</name>
<comment type="caution">
    <text evidence="2">The sequence shown here is derived from an EMBL/GenBank/DDBJ whole genome shotgun (WGS) entry which is preliminary data.</text>
</comment>
<accession>A0A9D2AQE0</accession>
<dbReference type="SMART" id="SM00347">
    <property type="entry name" value="HTH_MARR"/>
    <property type="match status" value="1"/>
</dbReference>
<dbReference type="InterPro" id="IPR036390">
    <property type="entry name" value="WH_DNA-bd_sf"/>
</dbReference>
<organism evidence="2 3">
    <name type="scientific">Candidatus Borkfalkia faecigallinarum</name>
    <dbReference type="NCBI Taxonomy" id="2838509"/>
    <lineage>
        <taxon>Bacteria</taxon>
        <taxon>Bacillati</taxon>
        <taxon>Bacillota</taxon>
        <taxon>Clostridia</taxon>
        <taxon>Christensenellales</taxon>
        <taxon>Christensenellaceae</taxon>
        <taxon>Candidatus Borkfalkia</taxon>
    </lineage>
</organism>
<gene>
    <name evidence="2" type="ORF">H9737_00260</name>
</gene>
<proteinExistence type="predicted"/>
<evidence type="ECO:0000313" key="3">
    <source>
        <dbReference type="Proteomes" id="UP000824249"/>
    </source>
</evidence>
<dbReference type="Gene3D" id="1.10.10.10">
    <property type="entry name" value="Winged helix-like DNA-binding domain superfamily/Winged helix DNA-binding domain"/>
    <property type="match status" value="1"/>
</dbReference>
<dbReference type="AlphaFoldDB" id="A0A9D2AQE0"/>
<dbReference type="InterPro" id="IPR011991">
    <property type="entry name" value="ArsR-like_HTH"/>
</dbReference>
<dbReference type="InterPro" id="IPR036388">
    <property type="entry name" value="WH-like_DNA-bd_sf"/>
</dbReference>
<dbReference type="CDD" id="cd00090">
    <property type="entry name" value="HTH_ARSR"/>
    <property type="match status" value="1"/>
</dbReference>
<sequence>MQTEEILRDIYDAGRRFESLRGDRGMMRFCGSEILMVSELVRAEEEGRKVIASDLAKALGVTRSAVSQTLAKLEKKGTVRRFSDGRGGVSVELTDRAHEEYEQRRRLLGDFLAPVVERLGEEPVRQLFRGLHRFFDAVEAEIARRAAGPASSPAR</sequence>
<dbReference type="Pfam" id="PF12802">
    <property type="entry name" value="MarR_2"/>
    <property type="match status" value="1"/>
</dbReference>
<dbReference type="SUPFAM" id="SSF46785">
    <property type="entry name" value="Winged helix' DNA-binding domain"/>
    <property type="match status" value="1"/>
</dbReference>
<dbReference type="Proteomes" id="UP000824249">
    <property type="component" value="Unassembled WGS sequence"/>
</dbReference>
<dbReference type="EMBL" id="DXFD01000004">
    <property type="protein sequence ID" value="HIX46105.1"/>
    <property type="molecule type" value="Genomic_DNA"/>
</dbReference>
<dbReference type="InterPro" id="IPR000835">
    <property type="entry name" value="HTH_MarR-typ"/>
</dbReference>
<feature type="domain" description="HTH marR-type" evidence="1">
    <location>
        <begin position="28"/>
        <end position="124"/>
    </location>
</feature>
<protein>
    <submittedName>
        <fullName evidence="2">MarR family transcriptional regulator</fullName>
    </submittedName>
</protein>
<evidence type="ECO:0000259" key="1">
    <source>
        <dbReference type="SMART" id="SM00347"/>
    </source>
</evidence>
<reference evidence="2" key="1">
    <citation type="journal article" date="2021" name="PeerJ">
        <title>Extensive microbial diversity within the chicken gut microbiome revealed by metagenomics and culture.</title>
        <authorList>
            <person name="Gilroy R."/>
            <person name="Ravi A."/>
            <person name="Getino M."/>
            <person name="Pursley I."/>
            <person name="Horton D.L."/>
            <person name="Alikhan N.F."/>
            <person name="Baker D."/>
            <person name="Gharbi K."/>
            <person name="Hall N."/>
            <person name="Watson M."/>
            <person name="Adriaenssens E.M."/>
            <person name="Foster-Nyarko E."/>
            <person name="Jarju S."/>
            <person name="Secka A."/>
            <person name="Antonio M."/>
            <person name="Oren A."/>
            <person name="Chaudhuri R.R."/>
            <person name="La Ragione R."/>
            <person name="Hildebrand F."/>
            <person name="Pallen M.J."/>
        </authorList>
    </citation>
    <scope>NUCLEOTIDE SEQUENCE</scope>
    <source>
        <strain evidence="2">26628</strain>
    </source>
</reference>
<reference evidence="2" key="2">
    <citation type="submission" date="2021-04" db="EMBL/GenBank/DDBJ databases">
        <authorList>
            <person name="Gilroy R."/>
        </authorList>
    </citation>
    <scope>NUCLEOTIDE SEQUENCE</scope>
    <source>
        <strain evidence="2">26628</strain>
    </source>
</reference>
<dbReference type="GO" id="GO:0003700">
    <property type="term" value="F:DNA-binding transcription factor activity"/>
    <property type="evidence" value="ECO:0007669"/>
    <property type="project" value="InterPro"/>
</dbReference>